<name>A0A7U3Q2A4_EPIFF</name>
<protein>
    <submittedName>
        <fullName evidence="2">Uncharacterized protein</fullName>
    </submittedName>
</protein>
<reference evidence="2 3" key="1">
    <citation type="journal article" date="2018" name="PLoS Genet.">
        <title>Repeat elements organise 3D genome structure and mediate transcription in the filamentous fungus Epichloe festucae.</title>
        <authorList>
            <person name="Winter D.J."/>
            <person name="Ganley A.R.D."/>
            <person name="Young C.A."/>
            <person name="Liachko I."/>
            <person name="Schardl C.L."/>
            <person name="Dupont P.Y."/>
            <person name="Berry D."/>
            <person name="Ram A."/>
            <person name="Scott B."/>
            <person name="Cox M.P."/>
        </authorList>
    </citation>
    <scope>NUCLEOTIDE SEQUENCE [LARGE SCALE GENOMIC DNA]</scope>
    <source>
        <strain evidence="2 3">Fl1</strain>
    </source>
</reference>
<feature type="region of interest" description="Disordered" evidence="1">
    <location>
        <begin position="43"/>
        <end position="62"/>
    </location>
</feature>
<proteinExistence type="predicted"/>
<organism evidence="2 3">
    <name type="scientific">Epichloe festucae (strain Fl1)</name>
    <dbReference type="NCBI Taxonomy" id="877507"/>
    <lineage>
        <taxon>Eukaryota</taxon>
        <taxon>Fungi</taxon>
        <taxon>Dikarya</taxon>
        <taxon>Ascomycota</taxon>
        <taxon>Pezizomycotina</taxon>
        <taxon>Sordariomycetes</taxon>
        <taxon>Hypocreomycetidae</taxon>
        <taxon>Hypocreales</taxon>
        <taxon>Clavicipitaceae</taxon>
        <taxon>Epichloe</taxon>
    </lineage>
</organism>
<evidence type="ECO:0000313" key="2">
    <source>
        <dbReference type="EMBL" id="QPH18566.1"/>
    </source>
</evidence>
<dbReference type="Proteomes" id="UP000594364">
    <property type="component" value="Chromosome 6"/>
</dbReference>
<dbReference type="AlphaFoldDB" id="A0A7U3Q2A4"/>
<feature type="compositionally biased region" description="Acidic residues" evidence="1">
    <location>
        <begin position="53"/>
        <end position="62"/>
    </location>
</feature>
<gene>
    <name evidence="2" type="ORF">C2857_003639</name>
</gene>
<dbReference type="EMBL" id="CP031390">
    <property type="protein sequence ID" value="QPH18566.1"/>
    <property type="molecule type" value="Genomic_DNA"/>
</dbReference>
<keyword evidence="3" id="KW-1185">Reference proteome</keyword>
<feature type="region of interest" description="Disordered" evidence="1">
    <location>
        <begin position="1"/>
        <end position="29"/>
    </location>
</feature>
<evidence type="ECO:0000313" key="3">
    <source>
        <dbReference type="Proteomes" id="UP000594364"/>
    </source>
</evidence>
<sequence>MRSYGKRFLDVKIPDPRPPMVEQHPREEFSLASPTHCRYNPSISGVASPVLEGDSDDEALSDGEEYDFPCGPCVNDLRTKGEHACAPGANRASPTPNFVVPSSTSKPFRLRVKPSRVSGREEPNVSGPECILHGLVALGLQLPVSP</sequence>
<evidence type="ECO:0000256" key="1">
    <source>
        <dbReference type="SAM" id="MobiDB-lite"/>
    </source>
</evidence>
<accession>A0A7U3Q2A4</accession>